<proteinExistence type="predicted"/>
<keyword evidence="2" id="KW-1185">Reference proteome</keyword>
<organism evidence="1 2">
    <name type="scientific">Kribbella amoyensis</name>
    <dbReference type="NCBI Taxonomy" id="996641"/>
    <lineage>
        <taxon>Bacteria</taxon>
        <taxon>Bacillati</taxon>
        <taxon>Actinomycetota</taxon>
        <taxon>Actinomycetes</taxon>
        <taxon>Propionibacteriales</taxon>
        <taxon>Kribbellaceae</taxon>
        <taxon>Kribbella</taxon>
    </lineage>
</organism>
<evidence type="ECO:0000313" key="2">
    <source>
        <dbReference type="Proteomes" id="UP000318380"/>
    </source>
</evidence>
<reference evidence="1 2" key="1">
    <citation type="submission" date="2019-06" db="EMBL/GenBank/DDBJ databases">
        <title>Sequencing the genomes of 1000 actinobacteria strains.</title>
        <authorList>
            <person name="Klenk H.-P."/>
        </authorList>
    </citation>
    <scope>NUCLEOTIDE SEQUENCE [LARGE SCALE GENOMIC DNA]</scope>
    <source>
        <strain evidence="1 2">DSM 24683</strain>
    </source>
</reference>
<sequence>MGFFERGIAVTAASAAVIGLCQSTASASVQWTNDTFDVCAPFPYDYSPSAGFPCTNRSYGGIVWGNRTARIQGAVTDDWRLNSSTVVYFDAFAGSTKVEGTVRRSEGNSVSFNFYIGDPDLVGGIDRIRIQVCHYRPPTDPIGKCSTQYNEIRD</sequence>
<accession>A0A561BRJ8</accession>
<comment type="caution">
    <text evidence="1">The sequence shown here is derived from an EMBL/GenBank/DDBJ whole genome shotgun (WGS) entry which is preliminary data.</text>
</comment>
<name>A0A561BRJ8_9ACTN</name>
<dbReference type="AlphaFoldDB" id="A0A561BRJ8"/>
<evidence type="ECO:0000313" key="1">
    <source>
        <dbReference type="EMBL" id="TWD81383.1"/>
    </source>
</evidence>
<gene>
    <name evidence="1" type="ORF">FB561_2496</name>
</gene>
<dbReference type="OrthoDB" id="3634440at2"/>
<protein>
    <submittedName>
        <fullName evidence="1">Uncharacterized protein</fullName>
    </submittedName>
</protein>
<dbReference type="RefSeq" id="WP_145806188.1">
    <property type="nucleotide sequence ID" value="NZ_VIVK01000001.1"/>
</dbReference>
<dbReference type="EMBL" id="VIVK01000001">
    <property type="protein sequence ID" value="TWD81383.1"/>
    <property type="molecule type" value="Genomic_DNA"/>
</dbReference>
<dbReference type="Proteomes" id="UP000318380">
    <property type="component" value="Unassembled WGS sequence"/>
</dbReference>